<dbReference type="Pfam" id="PF11220">
    <property type="entry name" value="DUF3015"/>
    <property type="match status" value="1"/>
</dbReference>
<evidence type="ECO:0000313" key="3">
    <source>
        <dbReference type="Proteomes" id="UP000638188"/>
    </source>
</evidence>
<name>A0ABQ1PWF2_9GAMM</name>
<evidence type="ECO:0000313" key="2">
    <source>
        <dbReference type="EMBL" id="GGD05599.1"/>
    </source>
</evidence>
<dbReference type="EMBL" id="BMFF01000005">
    <property type="protein sequence ID" value="GGD05599.1"/>
    <property type="molecule type" value="Genomic_DNA"/>
</dbReference>
<proteinExistence type="predicted"/>
<evidence type="ECO:0000256" key="1">
    <source>
        <dbReference type="SAM" id="SignalP"/>
    </source>
</evidence>
<feature type="chain" id="PRO_5047163452" description="DUF3015 domain-containing protein" evidence="1">
    <location>
        <begin position="24"/>
        <end position="166"/>
    </location>
</feature>
<evidence type="ECO:0008006" key="4">
    <source>
        <dbReference type="Google" id="ProtNLM"/>
    </source>
</evidence>
<comment type="caution">
    <text evidence="2">The sequence shown here is derived from an EMBL/GenBank/DDBJ whole genome shotgun (WGS) entry which is preliminary data.</text>
</comment>
<dbReference type="InterPro" id="IPR021383">
    <property type="entry name" value="DUF3015"/>
</dbReference>
<keyword evidence="1" id="KW-0732">Signal</keyword>
<keyword evidence="3" id="KW-1185">Reference proteome</keyword>
<accession>A0ABQ1PWF2</accession>
<organism evidence="2 3">
    <name type="scientific">Halopseudomonas salina</name>
    <dbReference type="NCBI Taxonomy" id="1323744"/>
    <lineage>
        <taxon>Bacteria</taxon>
        <taxon>Pseudomonadati</taxon>
        <taxon>Pseudomonadota</taxon>
        <taxon>Gammaproteobacteria</taxon>
        <taxon>Pseudomonadales</taxon>
        <taxon>Pseudomonadaceae</taxon>
        <taxon>Halopseudomonas</taxon>
    </lineage>
</organism>
<reference evidence="3" key="1">
    <citation type="journal article" date="2019" name="Int. J. Syst. Evol. Microbiol.">
        <title>The Global Catalogue of Microorganisms (GCM) 10K type strain sequencing project: providing services to taxonomists for standard genome sequencing and annotation.</title>
        <authorList>
            <consortium name="The Broad Institute Genomics Platform"/>
            <consortium name="The Broad Institute Genome Sequencing Center for Infectious Disease"/>
            <person name="Wu L."/>
            <person name="Ma J."/>
        </authorList>
    </citation>
    <scope>NUCLEOTIDE SEQUENCE [LARGE SCALE GENOMIC DNA]</scope>
    <source>
        <strain evidence="3">CGMCC 1.12482</strain>
    </source>
</reference>
<dbReference type="Proteomes" id="UP000638188">
    <property type="component" value="Unassembled WGS sequence"/>
</dbReference>
<feature type="signal peptide" evidence="1">
    <location>
        <begin position="1"/>
        <end position="23"/>
    </location>
</feature>
<protein>
    <recommendedName>
        <fullName evidence="4">DUF3015 domain-containing protein</fullName>
    </recommendedName>
</protein>
<sequence length="166" mass="16941">MKIRILAAAAIVACVSVSAPSFAQSKAPGSGPNPFVDCGIGAALFPNTGWAAVTSNVIWDIGTTAVTSATMSPETCSGKNLAAALFINDTYESLAEETAKGEGEHLTTLLNILECDAARQPAAITSARTTLSGQVGADGFENMSHIEKAAGLYDAMDQAVSLSCQA</sequence>
<gene>
    <name evidence="2" type="ORF">GCM10007418_25750</name>
</gene>
<dbReference type="RefSeq" id="WP_223825470.1">
    <property type="nucleotide sequence ID" value="NZ_BMFF01000005.1"/>
</dbReference>